<organism evidence="2">
    <name type="scientific">Salmonella enterica</name>
    <name type="common">Salmonella choleraesuis</name>
    <dbReference type="NCBI Taxonomy" id="28901"/>
    <lineage>
        <taxon>Bacteria</taxon>
        <taxon>Pseudomonadati</taxon>
        <taxon>Pseudomonadota</taxon>
        <taxon>Gammaproteobacteria</taxon>
        <taxon>Enterobacterales</taxon>
        <taxon>Enterobacteriaceae</taxon>
        <taxon>Salmonella</taxon>
    </lineage>
</organism>
<comment type="caution">
    <text evidence="2">The sequence shown here is derived from an EMBL/GenBank/DDBJ whole genome shotgun (WGS) entry which is preliminary data.</text>
</comment>
<dbReference type="Proteomes" id="UP000839834">
    <property type="component" value="Unassembled WGS sequence"/>
</dbReference>
<protein>
    <submittedName>
        <fullName evidence="2">Amino acid-binding protein</fullName>
    </submittedName>
</protein>
<sequence length="130" mass="14078">MYDIHVVFNNLPGGLALLGSTLGQCGIGLEGGGVFATGQQSHAHFLVEDGEGAYKALAQVGLHVERVTKPLIRRLKQERPGELGEIADVLAQHSINILVQYSDHSNQLILLTDNDELAAQVTHKWDISTQ</sequence>
<dbReference type="InterPro" id="IPR045865">
    <property type="entry name" value="ACT-like_dom_sf"/>
</dbReference>
<dbReference type="Proteomes" id="UP000885283">
    <property type="component" value="Unassembled WGS sequence"/>
</dbReference>
<reference evidence="2" key="1">
    <citation type="submission" date="2018-08" db="EMBL/GenBank/DDBJ databases">
        <authorList>
            <consortium name="GenomeTrakr network: Whole genome sequencing for foodborne pathogen traceback"/>
        </authorList>
    </citation>
    <scope>NUCLEOTIDE SEQUENCE [LARGE SCALE GENOMIC DNA]</scope>
    <source>
        <strain evidence="2">FLUFL-1338</strain>
        <strain evidence="1">FLUFL-367</strain>
    </source>
</reference>
<dbReference type="SUPFAM" id="SSF55021">
    <property type="entry name" value="ACT-like"/>
    <property type="match status" value="2"/>
</dbReference>
<dbReference type="AlphaFoldDB" id="A0A402QA72"/>
<dbReference type="EMBL" id="RSMR01000037">
    <property type="protein sequence ID" value="MIK94412.1"/>
    <property type="molecule type" value="Genomic_DNA"/>
</dbReference>
<evidence type="ECO:0000313" key="2">
    <source>
        <dbReference type="EMBL" id="MIK94412.1"/>
    </source>
</evidence>
<name>A0A402QA72_SALER</name>
<dbReference type="EMBL" id="AAACVH010000034">
    <property type="protein sequence ID" value="EAA8666940.1"/>
    <property type="molecule type" value="Genomic_DNA"/>
</dbReference>
<proteinExistence type="predicted"/>
<evidence type="ECO:0000313" key="1">
    <source>
        <dbReference type="EMBL" id="EAA8666940.1"/>
    </source>
</evidence>
<dbReference type="Gene3D" id="3.30.2130.10">
    <property type="entry name" value="VC0802-like"/>
    <property type="match status" value="1"/>
</dbReference>
<gene>
    <name evidence="2" type="ORF">KO51_23630</name>
    <name evidence="1" type="ORF">NL99_18545</name>
</gene>
<accession>A0A402QA72</accession>